<keyword evidence="8" id="KW-0418">Kinase</keyword>
<evidence type="ECO:0000259" key="15">
    <source>
        <dbReference type="PROSITE" id="PS50011"/>
    </source>
</evidence>
<evidence type="ECO:0000256" key="3">
    <source>
        <dbReference type="ARBA" id="ARBA00018572"/>
    </source>
</evidence>
<name>A0ABR4JK36_9EURO</name>
<keyword evidence="17" id="KW-1185">Reference proteome</keyword>
<feature type="compositionally biased region" description="Polar residues" evidence="14">
    <location>
        <begin position="688"/>
        <end position="699"/>
    </location>
</feature>
<evidence type="ECO:0000256" key="13">
    <source>
        <dbReference type="ARBA" id="ARBA00048679"/>
    </source>
</evidence>
<dbReference type="Proteomes" id="UP001610446">
    <property type="component" value="Unassembled WGS sequence"/>
</dbReference>
<keyword evidence="10" id="KW-0072">Autophagy</keyword>
<dbReference type="SUPFAM" id="SSF56112">
    <property type="entry name" value="Protein kinase-like (PK-like)"/>
    <property type="match status" value="1"/>
</dbReference>
<dbReference type="Pfam" id="PF00069">
    <property type="entry name" value="Pkinase"/>
    <property type="match status" value="1"/>
</dbReference>
<dbReference type="EMBL" id="JBFXLU010000121">
    <property type="protein sequence ID" value="KAL2840411.1"/>
    <property type="molecule type" value="Genomic_DNA"/>
</dbReference>
<evidence type="ECO:0000256" key="4">
    <source>
        <dbReference type="ARBA" id="ARBA00019599"/>
    </source>
</evidence>
<keyword evidence="7" id="KW-0547">Nucleotide-binding</keyword>
<comment type="subcellular location">
    <subcellularLocation>
        <location evidence="1">Preautophagosomal structure membrane</location>
        <topology evidence="1">Peripheral membrane protein</topology>
    </subcellularLocation>
</comment>
<protein>
    <recommendedName>
        <fullName evidence="3">Serine/threonine-protein kinase ATG1</fullName>
        <ecNumber evidence="2">2.7.11.1</ecNumber>
    </recommendedName>
    <alternativeName>
        <fullName evidence="11">Autophagy-related protein 1</fullName>
    </alternativeName>
    <alternativeName>
        <fullName evidence="4">Serine/threonine-protein kinase atg1</fullName>
    </alternativeName>
</protein>
<comment type="catalytic activity">
    <reaction evidence="13">
        <text>L-seryl-[protein] + ATP = O-phospho-L-seryl-[protein] + ADP + H(+)</text>
        <dbReference type="Rhea" id="RHEA:17989"/>
        <dbReference type="Rhea" id="RHEA-COMP:9863"/>
        <dbReference type="Rhea" id="RHEA-COMP:11604"/>
        <dbReference type="ChEBI" id="CHEBI:15378"/>
        <dbReference type="ChEBI" id="CHEBI:29999"/>
        <dbReference type="ChEBI" id="CHEBI:30616"/>
        <dbReference type="ChEBI" id="CHEBI:83421"/>
        <dbReference type="ChEBI" id="CHEBI:456216"/>
        <dbReference type="EC" id="2.7.11.1"/>
    </reaction>
</comment>
<evidence type="ECO:0000256" key="6">
    <source>
        <dbReference type="ARBA" id="ARBA00022679"/>
    </source>
</evidence>
<evidence type="ECO:0000313" key="17">
    <source>
        <dbReference type="Proteomes" id="UP001610446"/>
    </source>
</evidence>
<feature type="region of interest" description="Disordered" evidence="14">
    <location>
        <begin position="683"/>
        <end position="702"/>
    </location>
</feature>
<evidence type="ECO:0000256" key="10">
    <source>
        <dbReference type="ARBA" id="ARBA00023006"/>
    </source>
</evidence>
<reference evidence="16 17" key="1">
    <citation type="submission" date="2024-07" db="EMBL/GenBank/DDBJ databases">
        <title>Section-level genome sequencing and comparative genomics of Aspergillus sections Usti and Cavernicolus.</title>
        <authorList>
            <consortium name="Lawrence Berkeley National Laboratory"/>
            <person name="Nybo J.L."/>
            <person name="Vesth T.C."/>
            <person name="Theobald S."/>
            <person name="Frisvad J.C."/>
            <person name="Larsen T.O."/>
            <person name="Kjaerboelling I."/>
            <person name="Rothschild-Mancinelli K."/>
            <person name="Lyhne E.K."/>
            <person name="Kogle M.E."/>
            <person name="Barry K."/>
            <person name="Clum A."/>
            <person name="Na H."/>
            <person name="Ledsgaard L."/>
            <person name="Lin J."/>
            <person name="Lipzen A."/>
            <person name="Kuo A."/>
            <person name="Riley R."/>
            <person name="Mondo S."/>
            <person name="Labutti K."/>
            <person name="Haridas S."/>
            <person name="Pangalinan J."/>
            <person name="Salamov A.A."/>
            <person name="Simmons B.A."/>
            <person name="Magnuson J.K."/>
            <person name="Chen J."/>
            <person name="Drula E."/>
            <person name="Henrissat B."/>
            <person name="Wiebenga A."/>
            <person name="Lubbers R.J."/>
            <person name="Gomes A.C."/>
            <person name="Makela M.R."/>
            <person name="Stajich J."/>
            <person name="Grigoriev I.V."/>
            <person name="Mortensen U.H."/>
            <person name="De Vries R.P."/>
            <person name="Baker S.E."/>
            <person name="Andersen M.R."/>
        </authorList>
    </citation>
    <scope>NUCLEOTIDE SEQUENCE [LARGE SCALE GENOMIC DNA]</scope>
    <source>
        <strain evidence="16 17">CBS 123904</strain>
    </source>
</reference>
<evidence type="ECO:0000256" key="12">
    <source>
        <dbReference type="ARBA" id="ARBA00047899"/>
    </source>
</evidence>
<dbReference type="PROSITE" id="PS50011">
    <property type="entry name" value="PROTEIN_KINASE_DOM"/>
    <property type="match status" value="1"/>
</dbReference>
<dbReference type="Gene3D" id="1.10.510.10">
    <property type="entry name" value="Transferase(Phosphotransferase) domain 1"/>
    <property type="match status" value="1"/>
</dbReference>
<feature type="region of interest" description="Disordered" evidence="14">
    <location>
        <begin position="470"/>
        <end position="525"/>
    </location>
</feature>
<comment type="caution">
    <text evidence="16">The sequence shown here is derived from an EMBL/GenBank/DDBJ whole genome shotgun (WGS) entry which is preliminary data.</text>
</comment>
<dbReference type="InterPro" id="IPR011009">
    <property type="entry name" value="Kinase-like_dom_sf"/>
</dbReference>
<evidence type="ECO:0000256" key="7">
    <source>
        <dbReference type="ARBA" id="ARBA00022741"/>
    </source>
</evidence>
<feature type="domain" description="Protein kinase" evidence="15">
    <location>
        <begin position="45"/>
        <end position="317"/>
    </location>
</feature>
<feature type="compositionally biased region" description="Basic residues" evidence="14">
    <location>
        <begin position="778"/>
        <end position="788"/>
    </location>
</feature>
<dbReference type="InterPro" id="IPR008271">
    <property type="entry name" value="Ser/Thr_kinase_AS"/>
</dbReference>
<keyword evidence="6" id="KW-0808">Transferase</keyword>
<comment type="catalytic activity">
    <reaction evidence="12">
        <text>L-threonyl-[protein] + ATP = O-phospho-L-threonyl-[protein] + ADP + H(+)</text>
        <dbReference type="Rhea" id="RHEA:46608"/>
        <dbReference type="Rhea" id="RHEA-COMP:11060"/>
        <dbReference type="Rhea" id="RHEA-COMP:11605"/>
        <dbReference type="ChEBI" id="CHEBI:15378"/>
        <dbReference type="ChEBI" id="CHEBI:30013"/>
        <dbReference type="ChEBI" id="CHEBI:30616"/>
        <dbReference type="ChEBI" id="CHEBI:61977"/>
        <dbReference type="ChEBI" id="CHEBI:456216"/>
        <dbReference type="EC" id="2.7.11.1"/>
    </reaction>
</comment>
<evidence type="ECO:0000256" key="1">
    <source>
        <dbReference type="ARBA" id="ARBA00004623"/>
    </source>
</evidence>
<accession>A0ABR4JK36</accession>
<feature type="region of interest" description="Disordered" evidence="14">
    <location>
        <begin position="609"/>
        <end position="658"/>
    </location>
</feature>
<dbReference type="EC" id="2.7.11.1" evidence="2"/>
<evidence type="ECO:0000256" key="11">
    <source>
        <dbReference type="ARBA" id="ARBA00030237"/>
    </source>
</evidence>
<dbReference type="PROSITE" id="PS00108">
    <property type="entry name" value="PROTEIN_KINASE_ST"/>
    <property type="match status" value="1"/>
</dbReference>
<feature type="compositionally biased region" description="Polar residues" evidence="14">
    <location>
        <begin position="614"/>
        <end position="626"/>
    </location>
</feature>
<dbReference type="PANTHER" id="PTHR24348">
    <property type="entry name" value="SERINE/THREONINE-PROTEIN KINASE UNC-51-RELATED"/>
    <property type="match status" value="1"/>
</dbReference>
<evidence type="ECO:0000256" key="14">
    <source>
        <dbReference type="SAM" id="MobiDB-lite"/>
    </source>
</evidence>
<evidence type="ECO:0000313" key="16">
    <source>
        <dbReference type="EMBL" id="KAL2840411.1"/>
    </source>
</evidence>
<feature type="compositionally biased region" description="Polar residues" evidence="14">
    <location>
        <begin position="488"/>
        <end position="499"/>
    </location>
</feature>
<evidence type="ECO:0000256" key="2">
    <source>
        <dbReference type="ARBA" id="ARBA00012513"/>
    </source>
</evidence>
<dbReference type="CDD" id="cd14014">
    <property type="entry name" value="STKc_PknB_like"/>
    <property type="match status" value="1"/>
</dbReference>
<proteinExistence type="predicted"/>
<dbReference type="InterPro" id="IPR000719">
    <property type="entry name" value="Prot_kinase_dom"/>
</dbReference>
<evidence type="ECO:0000256" key="5">
    <source>
        <dbReference type="ARBA" id="ARBA00022527"/>
    </source>
</evidence>
<feature type="region of interest" description="Disordered" evidence="14">
    <location>
        <begin position="726"/>
        <end position="756"/>
    </location>
</feature>
<gene>
    <name evidence="16" type="ORF">BJY01DRAFT_250033</name>
</gene>
<evidence type="ECO:0000256" key="8">
    <source>
        <dbReference type="ARBA" id="ARBA00022777"/>
    </source>
</evidence>
<dbReference type="SMART" id="SM00220">
    <property type="entry name" value="S_TKc"/>
    <property type="match status" value="1"/>
</dbReference>
<feature type="compositionally biased region" description="Polar residues" evidence="14">
    <location>
        <begin position="732"/>
        <end position="746"/>
    </location>
</feature>
<dbReference type="InterPro" id="IPR045269">
    <property type="entry name" value="Atg1-like"/>
</dbReference>
<dbReference type="PANTHER" id="PTHR24348:SF22">
    <property type="entry name" value="NON-SPECIFIC SERINE_THREONINE PROTEIN KINASE"/>
    <property type="match status" value="1"/>
</dbReference>
<organism evidence="16 17">
    <name type="scientific">Aspergillus pseudoustus</name>
    <dbReference type="NCBI Taxonomy" id="1810923"/>
    <lineage>
        <taxon>Eukaryota</taxon>
        <taxon>Fungi</taxon>
        <taxon>Dikarya</taxon>
        <taxon>Ascomycota</taxon>
        <taxon>Pezizomycotina</taxon>
        <taxon>Eurotiomycetes</taxon>
        <taxon>Eurotiomycetidae</taxon>
        <taxon>Eurotiales</taxon>
        <taxon>Aspergillaceae</taxon>
        <taxon>Aspergillus</taxon>
        <taxon>Aspergillus subgen. Nidulantes</taxon>
    </lineage>
</organism>
<keyword evidence="9" id="KW-0067">ATP-binding</keyword>
<keyword evidence="5" id="KW-0723">Serine/threonine-protein kinase</keyword>
<evidence type="ECO:0000256" key="9">
    <source>
        <dbReference type="ARBA" id="ARBA00022840"/>
    </source>
</evidence>
<feature type="region of interest" description="Disordered" evidence="14">
    <location>
        <begin position="776"/>
        <end position="795"/>
    </location>
</feature>
<sequence length="859" mass="96231">MNQLQDLVRDSLLRTSFPEGGLETVHTYHERSSQGRRPVVRSERWIRQGKIGQGSFGNVWREERADGDKDKPAVRAVKEINRKGGTKDLECARELEAIAKFSQRKYDQLGCFVKSSGWYYTDESLFIAMEYLEFGDLQTYLKPVDRPPLPEHEAQDIIFQILLGLHEMHDNKFVHRDLKLGNILIASCPPNDWWVKLADFGISKRIEESQGTATAERGTPGYMAPELQGFAKHEESDQYPADIWAAGETTFRLLTKTPAFRNAGAVGEYMKDAHSFPFAPLHEAKVSGSGVDFILALMRPLPGDRATTSAALDHGWIQPIFPTRANSHAHAHAHTHAHTHAHIHSIPAAWNGPYTNASVEAMTEEFASWNTVTSANPETTVIQSKPESSTRHFQSRTVQPHYGLNAVALPPPPESQILRPAKMPSILPPRQHLPGFKHARSESYIPRLSYEPLHASRYLPSKLDISATFSLSDSEQEPSKTGRPRISNARSYQDISSAKETTKRRQHLPLPFRSPNRTHSQESSREYYLPAPVFEPHIMATSSSDGSIALPFDHQHAPQAGRFRYGSTQVSGQHLPQQPYGSRVARDNQLFTTPREFSGNALKMYSPGIISDPRNYNRSSATQQPCRSRIARDNDSSTRARNLPVGNHEPASSTTQPPLDALIATGSPYEQPEMAISTKNLRMPPHYRTSSSCEGSSELNGAPKQDMAFSGYHAQFLESPSDMYWPHRSRSDGASATIQQHLSSTEDLALDPDERLNSPQQHRIRFEAEEEMRERIASHRTRRRRGSLKAKAVPAKDSATQIAALGDLREAMKKYNDSLTDFDTPPSERIAMEMEMDAKYQRYLGAFPGSAQTYGEGQA</sequence>